<proteinExistence type="predicted"/>
<accession>A0A5B7HA74</accession>
<organism evidence="2 3">
    <name type="scientific">Portunus trituberculatus</name>
    <name type="common">Swimming crab</name>
    <name type="synonym">Neptunus trituberculatus</name>
    <dbReference type="NCBI Taxonomy" id="210409"/>
    <lineage>
        <taxon>Eukaryota</taxon>
        <taxon>Metazoa</taxon>
        <taxon>Ecdysozoa</taxon>
        <taxon>Arthropoda</taxon>
        <taxon>Crustacea</taxon>
        <taxon>Multicrustacea</taxon>
        <taxon>Malacostraca</taxon>
        <taxon>Eumalacostraca</taxon>
        <taxon>Eucarida</taxon>
        <taxon>Decapoda</taxon>
        <taxon>Pleocyemata</taxon>
        <taxon>Brachyura</taxon>
        <taxon>Eubrachyura</taxon>
        <taxon>Portunoidea</taxon>
        <taxon>Portunidae</taxon>
        <taxon>Portuninae</taxon>
        <taxon>Portunus</taxon>
    </lineage>
</organism>
<keyword evidence="3" id="KW-1185">Reference proteome</keyword>
<dbReference type="AlphaFoldDB" id="A0A5B7HA74"/>
<reference evidence="2 3" key="1">
    <citation type="submission" date="2019-05" db="EMBL/GenBank/DDBJ databases">
        <title>Another draft genome of Portunus trituberculatus and its Hox gene families provides insights of decapod evolution.</title>
        <authorList>
            <person name="Jeong J.-H."/>
            <person name="Song I."/>
            <person name="Kim S."/>
            <person name="Choi T."/>
            <person name="Kim D."/>
            <person name="Ryu S."/>
            <person name="Kim W."/>
        </authorList>
    </citation>
    <scope>NUCLEOTIDE SEQUENCE [LARGE SCALE GENOMIC DNA]</scope>
    <source>
        <tissue evidence="2">Muscle</tissue>
    </source>
</reference>
<name>A0A5B7HA74_PORTR</name>
<sequence length="170" mass="17838">MMQPIVSGYMGVQSPVDGSRTGVLSPPAQLSPQPVSSSGGTTASPMACGGGSTYGSDRSTRVTHMANGSLMTRTLHMASTNTTVRGLHSCHNRRLTAVNPYPHSHLRGVTVESSCSSGVGRRVQAGQQLGTTPANLVLPCPATLSSRLSRAQRHSRSITATHLLLLNRNH</sequence>
<dbReference type="OrthoDB" id="10034090at2759"/>
<comment type="caution">
    <text evidence="2">The sequence shown here is derived from an EMBL/GenBank/DDBJ whole genome shotgun (WGS) entry which is preliminary data.</text>
</comment>
<dbReference type="EMBL" id="VSRR010029704">
    <property type="protein sequence ID" value="MPC69601.1"/>
    <property type="molecule type" value="Genomic_DNA"/>
</dbReference>
<protein>
    <submittedName>
        <fullName evidence="2">Uncharacterized protein</fullName>
    </submittedName>
</protein>
<evidence type="ECO:0000313" key="3">
    <source>
        <dbReference type="Proteomes" id="UP000324222"/>
    </source>
</evidence>
<dbReference type="Proteomes" id="UP000324222">
    <property type="component" value="Unassembled WGS sequence"/>
</dbReference>
<feature type="region of interest" description="Disordered" evidence="1">
    <location>
        <begin position="1"/>
        <end position="59"/>
    </location>
</feature>
<evidence type="ECO:0000256" key="1">
    <source>
        <dbReference type="SAM" id="MobiDB-lite"/>
    </source>
</evidence>
<evidence type="ECO:0000313" key="2">
    <source>
        <dbReference type="EMBL" id="MPC69601.1"/>
    </source>
</evidence>
<feature type="compositionally biased region" description="Polar residues" evidence="1">
    <location>
        <begin position="28"/>
        <end position="44"/>
    </location>
</feature>
<gene>
    <name evidence="2" type="ORF">E2C01_063831</name>
</gene>